<keyword evidence="1" id="KW-0547">Nucleotide-binding</keyword>
<dbReference type="CDD" id="cd05387">
    <property type="entry name" value="BY-kinase"/>
    <property type="match status" value="1"/>
</dbReference>
<evidence type="ECO:0000256" key="2">
    <source>
        <dbReference type="ARBA" id="ARBA00022840"/>
    </source>
</evidence>
<dbReference type="Gene3D" id="3.40.50.300">
    <property type="entry name" value="P-loop containing nucleotide triphosphate hydrolases"/>
    <property type="match status" value="1"/>
</dbReference>
<evidence type="ECO:0000256" key="3">
    <source>
        <dbReference type="SAM" id="Phobius"/>
    </source>
</evidence>
<evidence type="ECO:0000256" key="1">
    <source>
        <dbReference type="ARBA" id="ARBA00022741"/>
    </source>
</evidence>
<dbReference type="Proteomes" id="UP000485880">
    <property type="component" value="Unassembled WGS sequence"/>
</dbReference>
<dbReference type="EMBL" id="CABFMQ020000046">
    <property type="protein sequence ID" value="VTZ49193.1"/>
    <property type="molecule type" value="Genomic_DNA"/>
</dbReference>
<dbReference type="PANTHER" id="PTHR32309:SF13">
    <property type="entry name" value="FERRIC ENTEROBACTIN TRANSPORT PROTEIN FEPE"/>
    <property type="match status" value="1"/>
</dbReference>
<dbReference type="GO" id="GO:0004715">
    <property type="term" value="F:non-membrane spanning protein tyrosine kinase activity"/>
    <property type="evidence" value="ECO:0007669"/>
    <property type="project" value="UniProtKB-EC"/>
</dbReference>
<keyword evidence="2" id="KW-0067">ATP-binding</keyword>
<reference evidence="6 7" key="1">
    <citation type="submission" date="2019-05" db="EMBL/GenBank/DDBJ databases">
        <authorList>
            <person name="Farhan Ul Haque M."/>
        </authorList>
    </citation>
    <scope>NUCLEOTIDE SEQUENCE [LARGE SCALE GENOMIC DNA]</scope>
    <source>
        <strain evidence="6">2</strain>
    </source>
</reference>
<accession>A0A8B6M495</accession>
<dbReference type="Pfam" id="PF13807">
    <property type="entry name" value="GNVR"/>
    <property type="match status" value="1"/>
</dbReference>
<dbReference type="InterPro" id="IPR002586">
    <property type="entry name" value="CobQ/CobB/MinD/ParA_Nub-bd_dom"/>
</dbReference>
<proteinExistence type="predicted"/>
<organism evidence="6 7">
    <name type="scientific">Methylocella tundrae</name>
    <dbReference type="NCBI Taxonomy" id="227605"/>
    <lineage>
        <taxon>Bacteria</taxon>
        <taxon>Pseudomonadati</taxon>
        <taxon>Pseudomonadota</taxon>
        <taxon>Alphaproteobacteria</taxon>
        <taxon>Hyphomicrobiales</taxon>
        <taxon>Beijerinckiaceae</taxon>
        <taxon>Methylocella</taxon>
    </lineage>
</organism>
<protein>
    <submittedName>
        <fullName evidence="6">Exopolysaccharide biosynthesis protein</fullName>
    </submittedName>
</protein>
<feature type="domain" description="CobQ/CobB/MinD/ParA nucleotide binding" evidence="4">
    <location>
        <begin position="568"/>
        <end position="733"/>
    </location>
</feature>
<keyword evidence="7" id="KW-1185">Reference proteome</keyword>
<dbReference type="InterPro" id="IPR027417">
    <property type="entry name" value="P-loop_NTPase"/>
</dbReference>
<gene>
    <name evidence="6" type="ORF">MPC4_140092</name>
</gene>
<dbReference type="InterPro" id="IPR050445">
    <property type="entry name" value="Bact_polysacc_biosynth/exp"/>
</dbReference>
<dbReference type="GO" id="GO:0005886">
    <property type="term" value="C:plasma membrane"/>
    <property type="evidence" value="ECO:0007669"/>
    <property type="project" value="TreeGrafter"/>
</dbReference>
<comment type="caution">
    <text evidence="6">The sequence shown here is derived from an EMBL/GenBank/DDBJ whole genome shotgun (WGS) entry which is preliminary data.</text>
</comment>
<keyword evidence="3" id="KW-0812">Transmembrane</keyword>
<evidence type="ECO:0000313" key="6">
    <source>
        <dbReference type="EMBL" id="VTZ49193.1"/>
    </source>
</evidence>
<dbReference type="AlphaFoldDB" id="A0A8B6M495"/>
<evidence type="ECO:0000259" key="5">
    <source>
        <dbReference type="Pfam" id="PF13807"/>
    </source>
</evidence>
<dbReference type="GO" id="GO:0005524">
    <property type="term" value="F:ATP binding"/>
    <property type="evidence" value="ECO:0007669"/>
    <property type="project" value="UniProtKB-KW"/>
</dbReference>
<feature type="transmembrane region" description="Helical" evidence="3">
    <location>
        <begin position="37"/>
        <end position="56"/>
    </location>
</feature>
<dbReference type="PANTHER" id="PTHR32309">
    <property type="entry name" value="TYROSINE-PROTEIN KINASE"/>
    <property type="match status" value="1"/>
</dbReference>
<evidence type="ECO:0000313" key="7">
    <source>
        <dbReference type="Proteomes" id="UP000485880"/>
    </source>
</evidence>
<sequence length="758" mass="82403">MLQINKRAPLAGQDSPKVIEPLLDAVQSATRIVRRQLPIVVVIMTCCVALAVLYLVNTPPKFTATGSMVIDTHKVQLLEKESVLGDAQIDASTVQTQVEMLKSDNVALAVIKKLRLIDDPEFVPPADEKSKGLFSFLFPAAPAKPLSEAEREQIALGAFGDRLTVTREGLTYVIDVGFTSLNPEKSALIVNTLVEAFVDDQMEAKYQAARRAGVWLADRIKELRSQAAAAEHAVVDFKKKNNIVDTGAAVGGGASASRMLINDQQLSELNSQLILSAAATAEAKARLERITAVMSQDIPDASITDALKSEVIIKLRQQYLELAQKEAIFSQRYGANHLATVNLRTQMQEIRHSIADEMRKIAEGYKSDYEIAKTREQSLRDSMASAVTQSQTSGQAQVQLRELTSSADAARTLYDSFLQRYMEAVQQKDAVPISETRLISPAYPPMKKSSPKTLITLLLALAGGGVLSFGFAYLREASDGVFRTSDQIEDVLRVNCLAMAPALKFSSPRGDSAGGDDKTLAGLEFLRNVVDAPFGRYAEAVRSVKIAADLNGALKSHKVIGLTSTLPNEGKSTLAANLAHLIADAGGNVILVDADLRSPSLSRWLTPDAPGLIDVVIGNISIDAAVATLPSTRLHFLAAGATAKLPHTNEILASAAMKSLIDGLRAKYDYIIVDLSPVAPIVDVRTTGHIIDTYVYVIEWGKTKVDVVERGLSEAQGVYDRLLGVVLNKVDMGAQSRYERYHGNHYYRKYYSKYGYLE</sequence>
<dbReference type="SUPFAM" id="SSF52540">
    <property type="entry name" value="P-loop containing nucleoside triphosphate hydrolases"/>
    <property type="match status" value="1"/>
</dbReference>
<dbReference type="NCBIfam" id="TIGR01007">
    <property type="entry name" value="eps_fam"/>
    <property type="match status" value="1"/>
</dbReference>
<dbReference type="Pfam" id="PF01656">
    <property type="entry name" value="CbiA"/>
    <property type="match status" value="1"/>
</dbReference>
<dbReference type="RefSeq" id="WP_174511582.1">
    <property type="nucleotide sequence ID" value="NZ_CABFMQ020000046.1"/>
</dbReference>
<name>A0A8B6M495_METTU</name>
<evidence type="ECO:0000259" key="4">
    <source>
        <dbReference type="Pfam" id="PF01656"/>
    </source>
</evidence>
<dbReference type="InterPro" id="IPR032807">
    <property type="entry name" value="GNVR"/>
</dbReference>
<dbReference type="InterPro" id="IPR005702">
    <property type="entry name" value="Wzc-like_C"/>
</dbReference>
<keyword evidence="3" id="KW-1133">Transmembrane helix</keyword>
<feature type="domain" description="Tyrosine-protein kinase G-rich" evidence="5">
    <location>
        <begin position="400"/>
        <end position="477"/>
    </location>
</feature>
<keyword evidence="3" id="KW-0472">Membrane</keyword>